<feature type="region of interest" description="Disordered" evidence="1">
    <location>
        <begin position="1"/>
        <end position="27"/>
    </location>
</feature>
<sequence>MSQLTETYQRTKRSSIDADAQHPRRQVRRLEERGCDLDGIIANEPVRAKGIGKQCVIQSLPLRRALLALHKSRSPDSNGVADRPSHERCLSIDEEMDDDASEAAIDREHKDASLTIDELLQTDAVRSWVSHLVEDELLVSEDVRSWIFNNVAGAVEKKIVNRLERVQIDAKRHGRDDSMTWEYDENDLMLGAWCDHEWFSAAEIRSFI</sequence>
<feature type="compositionally biased region" description="Basic and acidic residues" evidence="1">
    <location>
        <begin position="14"/>
        <end position="27"/>
    </location>
</feature>
<protein>
    <submittedName>
        <fullName evidence="2">Uncharacterized protein</fullName>
    </submittedName>
</protein>
<evidence type="ECO:0000256" key="1">
    <source>
        <dbReference type="SAM" id="MobiDB-lite"/>
    </source>
</evidence>
<reference evidence="2" key="1">
    <citation type="submission" date="2021-01" db="EMBL/GenBank/DDBJ databases">
        <authorList>
            <person name="Corre E."/>
            <person name="Pelletier E."/>
            <person name="Niang G."/>
            <person name="Scheremetjew M."/>
            <person name="Finn R."/>
            <person name="Kale V."/>
            <person name="Holt S."/>
            <person name="Cochrane G."/>
            <person name="Meng A."/>
            <person name="Brown T."/>
            <person name="Cohen L."/>
        </authorList>
    </citation>
    <scope>NUCLEOTIDE SEQUENCE</scope>
    <source>
        <strain evidence="2">PLY182g</strain>
    </source>
</reference>
<dbReference type="AlphaFoldDB" id="A0A7S0L8E8"/>
<name>A0A7S0L8E8_9EUKA</name>
<accession>A0A7S0L8E8</accession>
<organism evidence="2">
    <name type="scientific">Coccolithus braarudii</name>
    <dbReference type="NCBI Taxonomy" id="221442"/>
    <lineage>
        <taxon>Eukaryota</taxon>
        <taxon>Haptista</taxon>
        <taxon>Haptophyta</taxon>
        <taxon>Prymnesiophyceae</taxon>
        <taxon>Coccolithales</taxon>
        <taxon>Coccolithaceae</taxon>
        <taxon>Coccolithus</taxon>
    </lineage>
</organism>
<evidence type="ECO:0000313" key="2">
    <source>
        <dbReference type="EMBL" id="CAD8604741.1"/>
    </source>
</evidence>
<gene>
    <name evidence="2" type="ORF">CPEL01642_LOCUS8076</name>
</gene>
<dbReference type="EMBL" id="HBEY01016653">
    <property type="protein sequence ID" value="CAD8604741.1"/>
    <property type="molecule type" value="Transcribed_RNA"/>
</dbReference>
<proteinExistence type="predicted"/>